<dbReference type="EMBL" id="JAPTMU010000012">
    <property type="protein sequence ID" value="KAJ4934031.1"/>
    <property type="molecule type" value="Genomic_DNA"/>
</dbReference>
<name>A0AAD6FHF6_9TELE</name>
<organism evidence="2 3">
    <name type="scientific">Pogonophryne albipinna</name>
    <dbReference type="NCBI Taxonomy" id="1090488"/>
    <lineage>
        <taxon>Eukaryota</taxon>
        <taxon>Metazoa</taxon>
        <taxon>Chordata</taxon>
        <taxon>Craniata</taxon>
        <taxon>Vertebrata</taxon>
        <taxon>Euteleostomi</taxon>
        <taxon>Actinopterygii</taxon>
        <taxon>Neopterygii</taxon>
        <taxon>Teleostei</taxon>
        <taxon>Neoteleostei</taxon>
        <taxon>Acanthomorphata</taxon>
        <taxon>Eupercaria</taxon>
        <taxon>Perciformes</taxon>
        <taxon>Notothenioidei</taxon>
        <taxon>Pogonophryne</taxon>
    </lineage>
</organism>
<evidence type="ECO:0000313" key="2">
    <source>
        <dbReference type="EMBL" id="KAJ4934031.1"/>
    </source>
</evidence>
<evidence type="ECO:0000256" key="1">
    <source>
        <dbReference type="SAM" id="MobiDB-lite"/>
    </source>
</evidence>
<sequence>MCSNRANLCQRQPAAAPYLHLSEGCSPERKRGDGGRQEVEEEGWKAGWREGADGFDETH</sequence>
<comment type="caution">
    <text evidence="2">The sequence shown here is derived from an EMBL/GenBank/DDBJ whole genome shotgun (WGS) entry which is preliminary data.</text>
</comment>
<proteinExistence type="predicted"/>
<dbReference type="AlphaFoldDB" id="A0AAD6FHF6"/>
<dbReference type="Proteomes" id="UP001219934">
    <property type="component" value="Unassembled WGS sequence"/>
</dbReference>
<evidence type="ECO:0000313" key="3">
    <source>
        <dbReference type="Proteomes" id="UP001219934"/>
    </source>
</evidence>
<keyword evidence="3" id="KW-1185">Reference proteome</keyword>
<protein>
    <submittedName>
        <fullName evidence="2">Uncharacterized protein</fullName>
    </submittedName>
</protein>
<feature type="non-terminal residue" evidence="2">
    <location>
        <position position="1"/>
    </location>
</feature>
<feature type="compositionally biased region" description="Basic and acidic residues" evidence="1">
    <location>
        <begin position="26"/>
        <end position="59"/>
    </location>
</feature>
<reference evidence="2" key="1">
    <citation type="submission" date="2022-11" db="EMBL/GenBank/DDBJ databases">
        <title>Chromosome-level genome of Pogonophryne albipinna.</title>
        <authorList>
            <person name="Jo E."/>
        </authorList>
    </citation>
    <scope>NUCLEOTIDE SEQUENCE</scope>
    <source>
        <strain evidence="2">SGF0006</strain>
        <tissue evidence="2">Muscle</tissue>
    </source>
</reference>
<accession>A0AAD6FHF6</accession>
<gene>
    <name evidence="2" type="ORF">JOQ06_006838</name>
</gene>
<feature type="region of interest" description="Disordered" evidence="1">
    <location>
        <begin position="22"/>
        <end position="59"/>
    </location>
</feature>